<evidence type="ECO:0000313" key="3">
    <source>
        <dbReference type="Proteomes" id="UP000199051"/>
    </source>
</evidence>
<accession>A0A1H9XCG6</accession>
<dbReference type="GO" id="GO:0003824">
    <property type="term" value="F:catalytic activity"/>
    <property type="evidence" value="ECO:0007669"/>
    <property type="project" value="InterPro"/>
</dbReference>
<dbReference type="PANTHER" id="PTHR43194">
    <property type="entry name" value="HYDROLASE ALPHA/BETA FOLD FAMILY"/>
    <property type="match status" value="1"/>
</dbReference>
<protein>
    <submittedName>
        <fullName evidence="2">Lipase</fullName>
    </submittedName>
</protein>
<keyword evidence="3" id="KW-1185">Reference proteome</keyword>
<dbReference type="InterPro" id="IPR029058">
    <property type="entry name" value="AB_hydrolase_fold"/>
</dbReference>
<reference evidence="3" key="1">
    <citation type="submission" date="2016-10" db="EMBL/GenBank/DDBJ databases">
        <authorList>
            <person name="Varghese N."/>
            <person name="Submissions S."/>
        </authorList>
    </citation>
    <scope>NUCLEOTIDE SEQUENCE [LARGE SCALE GENOMIC DNA]</scope>
    <source>
        <strain evidence="3">DSM 44260</strain>
    </source>
</reference>
<sequence>MRGMADALTVHEFGPPDAQPLLALHGVTGHGGRFRGLAERHLPGHRVIAPDLRGHGHSPALPPWTLEQHVEDVLAVIDAFGLDAPPVVAHSFGGLIALHLPRHRVGKVVLLDPAVSVRPEDALAYAENAAATVSDPVAAQSGDWPAASDEVVAEEVAAHWQRVGDGWRPRYCPPAVATAWSEMCRPVPAPTGDTLVVRALRAPYVGPEFLDSAGPATVVDLDCGHVVYVDAPERVGALVTDFLRG</sequence>
<dbReference type="EMBL" id="FOGI01000014">
    <property type="protein sequence ID" value="SES43814.1"/>
    <property type="molecule type" value="Genomic_DNA"/>
</dbReference>
<dbReference type="InterPro" id="IPR000639">
    <property type="entry name" value="Epox_hydrolase-like"/>
</dbReference>
<dbReference type="PRINTS" id="PR00412">
    <property type="entry name" value="EPOXHYDRLASE"/>
</dbReference>
<dbReference type="Pfam" id="PF00561">
    <property type="entry name" value="Abhydrolase_1"/>
    <property type="match status" value="1"/>
</dbReference>
<dbReference type="SUPFAM" id="SSF53474">
    <property type="entry name" value="alpha/beta-Hydrolases"/>
    <property type="match status" value="1"/>
</dbReference>
<feature type="domain" description="AB hydrolase-1" evidence="1">
    <location>
        <begin position="20"/>
        <end position="119"/>
    </location>
</feature>
<gene>
    <name evidence="2" type="ORF">SAMN04487818_11457</name>
</gene>
<dbReference type="PANTHER" id="PTHR43194:SF2">
    <property type="entry name" value="PEROXISOMAL MEMBRANE PROTEIN LPX1"/>
    <property type="match status" value="1"/>
</dbReference>
<dbReference type="Gene3D" id="3.40.50.1820">
    <property type="entry name" value="alpha/beta hydrolase"/>
    <property type="match status" value="1"/>
</dbReference>
<dbReference type="InterPro" id="IPR000073">
    <property type="entry name" value="AB_hydrolase_1"/>
</dbReference>
<dbReference type="AlphaFoldDB" id="A0A1H9XCG6"/>
<name>A0A1H9XCG6_9PSEU</name>
<dbReference type="STRING" id="155974.SAMN04487818_11457"/>
<evidence type="ECO:0000259" key="1">
    <source>
        <dbReference type="Pfam" id="PF00561"/>
    </source>
</evidence>
<dbReference type="Proteomes" id="UP000199051">
    <property type="component" value="Unassembled WGS sequence"/>
</dbReference>
<organism evidence="2 3">
    <name type="scientific">Actinokineospora terrae</name>
    <dbReference type="NCBI Taxonomy" id="155974"/>
    <lineage>
        <taxon>Bacteria</taxon>
        <taxon>Bacillati</taxon>
        <taxon>Actinomycetota</taxon>
        <taxon>Actinomycetes</taxon>
        <taxon>Pseudonocardiales</taxon>
        <taxon>Pseudonocardiaceae</taxon>
        <taxon>Actinokineospora</taxon>
    </lineage>
</organism>
<proteinExistence type="predicted"/>
<dbReference type="InterPro" id="IPR050228">
    <property type="entry name" value="Carboxylesterase_BioH"/>
</dbReference>
<dbReference type="PRINTS" id="PR00111">
    <property type="entry name" value="ABHYDROLASE"/>
</dbReference>
<evidence type="ECO:0000313" key="2">
    <source>
        <dbReference type="EMBL" id="SES43814.1"/>
    </source>
</evidence>